<keyword evidence="3" id="KW-1185">Reference proteome</keyword>
<name>A0ABR1HZ75_9HYPO</name>
<organism evidence="2 3">
    <name type="scientific">Neonectria magnoliae</name>
    <dbReference type="NCBI Taxonomy" id="2732573"/>
    <lineage>
        <taxon>Eukaryota</taxon>
        <taxon>Fungi</taxon>
        <taxon>Dikarya</taxon>
        <taxon>Ascomycota</taxon>
        <taxon>Pezizomycotina</taxon>
        <taxon>Sordariomycetes</taxon>
        <taxon>Hypocreomycetidae</taxon>
        <taxon>Hypocreales</taxon>
        <taxon>Nectriaceae</taxon>
        <taxon>Neonectria</taxon>
    </lineage>
</organism>
<evidence type="ECO:0000313" key="2">
    <source>
        <dbReference type="EMBL" id="KAK7426507.1"/>
    </source>
</evidence>
<evidence type="ECO:0000256" key="1">
    <source>
        <dbReference type="SAM" id="MobiDB-lite"/>
    </source>
</evidence>
<feature type="compositionally biased region" description="Low complexity" evidence="1">
    <location>
        <begin position="365"/>
        <end position="381"/>
    </location>
</feature>
<comment type="caution">
    <text evidence="2">The sequence shown here is derived from an EMBL/GenBank/DDBJ whole genome shotgun (WGS) entry which is preliminary data.</text>
</comment>
<reference evidence="2 3" key="1">
    <citation type="journal article" date="2025" name="Microbiol. Resour. Announc.">
        <title>Draft genome sequences for Neonectria magnoliae and Neonectria punicea, canker pathogens of Liriodendron tulipifera and Acer saccharum in West Virginia.</title>
        <authorList>
            <person name="Petronek H.M."/>
            <person name="Kasson M.T."/>
            <person name="Metheny A.M."/>
            <person name="Stauder C.M."/>
            <person name="Lovett B."/>
            <person name="Lynch S.C."/>
            <person name="Garnas J.R."/>
            <person name="Kasson L.R."/>
            <person name="Stajich J.E."/>
        </authorList>
    </citation>
    <scope>NUCLEOTIDE SEQUENCE [LARGE SCALE GENOMIC DNA]</scope>
    <source>
        <strain evidence="2 3">NRRL 64651</strain>
    </source>
</reference>
<dbReference type="EMBL" id="JAZAVK010000065">
    <property type="protein sequence ID" value="KAK7426507.1"/>
    <property type="molecule type" value="Genomic_DNA"/>
</dbReference>
<gene>
    <name evidence="2" type="ORF">QQZ08_006965</name>
</gene>
<sequence>MSNTDVIHNYAVREIVALFHERNPTRPDDATDDTSNTTTEDAEANILDHHVPSPSPNVFDDIPKTDATYRAISTNLLPHTRIPGMFLLEYRTFSGALAYQPCSKDIDLMGVFKTLHPLDRNGDRLFKVAREWSCIVQALPGLPKEVRWVLANIYNFANEMLRPEHDEAALWRKRPWLLYWYSVADKLFEAYEIFATSPDADWFLRPTPVILKQELRKETVGVFKRCRVLSSCPSTSYSDSSISTVIRNSPSPGASRLPLADEDGGSTFSTSALCAWLFGHTDWRDTVELNTEPFDPAPGGRVPTKRRKFSSQPIQAVSSHAARLNPEATEFLSQRAHINKCSSTCESMCNATEDLFEACSDITMSDSPRSNSPLSSIERDP</sequence>
<dbReference type="Proteomes" id="UP001498421">
    <property type="component" value="Unassembled WGS sequence"/>
</dbReference>
<evidence type="ECO:0000313" key="3">
    <source>
        <dbReference type="Proteomes" id="UP001498421"/>
    </source>
</evidence>
<feature type="region of interest" description="Disordered" evidence="1">
    <location>
        <begin position="362"/>
        <end position="381"/>
    </location>
</feature>
<accession>A0ABR1HZ75</accession>
<proteinExistence type="predicted"/>
<protein>
    <submittedName>
        <fullName evidence="2">Uncharacterized protein</fullName>
    </submittedName>
</protein>